<sequence>MHFGPHPEPALRIRNAASLWYALWNCQAPQPPAPTHARNCQIGRQAAPARRLRA</sequence>
<name>A0ABN7IJ99_9BURK</name>
<proteinExistence type="predicted"/>
<keyword evidence="2" id="KW-1185">Reference proteome</keyword>
<gene>
    <name evidence="1" type="ORF">LMG27952_07627</name>
</gene>
<reference evidence="1 2" key="1">
    <citation type="submission" date="2020-10" db="EMBL/GenBank/DDBJ databases">
        <authorList>
            <person name="Peeters C."/>
        </authorList>
    </citation>
    <scope>NUCLEOTIDE SEQUENCE [LARGE SCALE GENOMIC DNA]</scope>
    <source>
        <strain evidence="1 2">LMG 27952</strain>
    </source>
</reference>
<comment type="caution">
    <text evidence="1">The sequence shown here is derived from an EMBL/GenBank/DDBJ whole genome shotgun (WGS) entry which is preliminary data.</text>
</comment>
<dbReference type="EMBL" id="CAJHCQ010000041">
    <property type="protein sequence ID" value="CAD6561949.1"/>
    <property type="molecule type" value="Genomic_DNA"/>
</dbReference>
<accession>A0ABN7IJ99</accession>
<dbReference type="Proteomes" id="UP000656319">
    <property type="component" value="Unassembled WGS sequence"/>
</dbReference>
<organism evidence="1 2">
    <name type="scientific">Paraburkholderia hiiakae</name>
    <dbReference type="NCBI Taxonomy" id="1081782"/>
    <lineage>
        <taxon>Bacteria</taxon>
        <taxon>Pseudomonadati</taxon>
        <taxon>Pseudomonadota</taxon>
        <taxon>Betaproteobacteria</taxon>
        <taxon>Burkholderiales</taxon>
        <taxon>Burkholderiaceae</taxon>
        <taxon>Paraburkholderia</taxon>
    </lineage>
</organism>
<evidence type="ECO:0000313" key="2">
    <source>
        <dbReference type="Proteomes" id="UP000656319"/>
    </source>
</evidence>
<evidence type="ECO:0000313" key="1">
    <source>
        <dbReference type="EMBL" id="CAD6561949.1"/>
    </source>
</evidence>
<protein>
    <submittedName>
        <fullName evidence="1">Uncharacterized protein</fullName>
    </submittedName>
</protein>